<keyword evidence="5" id="KW-0287">Flowering</keyword>
<evidence type="ECO:0000256" key="7">
    <source>
        <dbReference type="ARBA" id="ARBA00023159"/>
    </source>
</evidence>
<dbReference type="GO" id="GO:0005634">
    <property type="term" value="C:nucleus"/>
    <property type="evidence" value="ECO:0007669"/>
    <property type="project" value="UniProtKB-SubCell"/>
</dbReference>
<dbReference type="FunFam" id="1.10.10.60:FF:000001">
    <property type="entry name" value="MYB-related transcription factor"/>
    <property type="match status" value="1"/>
</dbReference>
<evidence type="ECO:0000313" key="14">
    <source>
        <dbReference type="EMBL" id="KAG0483953.1"/>
    </source>
</evidence>
<evidence type="ECO:0000256" key="1">
    <source>
        <dbReference type="ARBA" id="ARBA00004123"/>
    </source>
</evidence>
<keyword evidence="6" id="KW-0238">DNA-binding</keyword>
<evidence type="ECO:0000256" key="4">
    <source>
        <dbReference type="ARBA" id="ARBA00023015"/>
    </source>
</evidence>
<dbReference type="AlphaFoldDB" id="A0A835V427"/>
<evidence type="ECO:0000259" key="12">
    <source>
        <dbReference type="PROSITE" id="PS50090"/>
    </source>
</evidence>
<dbReference type="GO" id="GO:0030154">
    <property type="term" value="P:cell differentiation"/>
    <property type="evidence" value="ECO:0007669"/>
    <property type="project" value="UniProtKB-KW"/>
</dbReference>
<keyword evidence="3" id="KW-0221">Differentiation</keyword>
<feature type="domain" description="Myb-like" evidence="12">
    <location>
        <begin position="86"/>
        <end position="136"/>
    </location>
</feature>
<feature type="domain" description="HTH myb-type" evidence="13">
    <location>
        <begin position="86"/>
        <end position="140"/>
    </location>
</feature>
<evidence type="ECO:0000256" key="8">
    <source>
        <dbReference type="ARBA" id="ARBA00023163"/>
    </source>
</evidence>
<dbReference type="CDD" id="cd00167">
    <property type="entry name" value="SANT"/>
    <property type="match status" value="2"/>
</dbReference>
<name>A0A835V427_VANPL</name>
<keyword evidence="4" id="KW-0805">Transcription regulation</keyword>
<evidence type="ECO:0000256" key="9">
    <source>
        <dbReference type="ARBA" id="ARBA00023242"/>
    </source>
</evidence>
<evidence type="ECO:0000256" key="5">
    <source>
        <dbReference type="ARBA" id="ARBA00023089"/>
    </source>
</evidence>
<protein>
    <recommendedName>
        <fullName evidence="10">Transcription factor GAMYB</fullName>
    </recommendedName>
    <alternativeName>
        <fullName evidence="11">OsGAMyb</fullName>
    </alternativeName>
</protein>
<comment type="caution">
    <text evidence="14">The sequence shown here is derived from an EMBL/GenBank/DDBJ whole genome shotgun (WGS) entry which is preliminary data.</text>
</comment>
<organism evidence="14 15">
    <name type="scientific">Vanilla planifolia</name>
    <name type="common">Vanilla</name>
    <dbReference type="NCBI Taxonomy" id="51239"/>
    <lineage>
        <taxon>Eukaryota</taxon>
        <taxon>Viridiplantae</taxon>
        <taxon>Streptophyta</taxon>
        <taxon>Embryophyta</taxon>
        <taxon>Tracheophyta</taxon>
        <taxon>Spermatophyta</taxon>
        <taxon>Magnoliopsida</taxon>
        <taxon>Liliopsida</taxon>
        <taxon>Asparagales</taxon>
        <taxon>Orchidaceae</taxon>
        <taxon>Vanilloideae</taxon>
        <taxon>Vanilleae</taxon>
        <taxon>Vanilla</taxon>
    </lineage>
</organism>
<dbReference type="SUPFAM" id="SSF46689">
    <property type="entry name" value="Homeodomain-like"/>
    <property type="match status" value="1"/>
</dbReference>
<dbReference type="GO" id="GO:0009908">
    <property type="term" value="P:flower development"/>
    <property type="evidence" value="ECO:0007669"/>
    <property type="project" value="UniProtKB-KW"/>
</dbReference>
<dbReference type="Gene3D" id="1.10.10.60">
    <property type="entry name" value="Homeodomain-like"/>
    <property type="match status" value="2"/>
</dbReference>
<dbReference type="SMART" id="SM00717">
    <property type="entry name" value="SANT"/>
    <property type="match status" value="2"/>
</dbReference>
<evidence type="ECO:0000256" key="6">
    <source>
        <dbReference type="ARBA" id="ARBA00023125"/>
    </source>
</evidence>
<evidence type="ECO:0000256" key="11">
    <source>
        <dbReference type="ARBA" id="ARBA00078675"/>
    </source>
</evidence>
<keyword evidence="9" id="KW-0539">Nucleus</keyword>
<evidence type="ECO:0000259" key="13">
    <source>
        <dbReference type="PROSITE" id="PS51294"/>
    </source>
</evidence>
<sequence length="431" mass="46477">MRAPVGVKEEHAAICPSSSAGGLDNGGAAPAVQAALKKGPWTPAEDAILLDYVRKNGEGNWNAVQKNSGLQRCGKSCRLRWANHLRPNLKKGSFSPEEEALILQLHARLGNKWARMAAQLPGRTDNEIKNYWNTRIKRRQRAGLPLYPAEIQRQITLKNQKQGIAMSPACTAQHSLLDSTTFSPPAVALPLLHQNQISSFLQDPTQLKNFLDSSCSFHPPLTVSPSAATLFPNAAALHAVRDIELSPPLVAQSPAYPEKMELPSTQLFATTGGGIQLPPLSMGQGNCGLLDALLQETQGVGELFKDGLLFEPLPPPTSKSSFMDPLCKLSYSPCSDEILLREEAVQKPVAGIPALLDNTPAQATEVPAETVIHDSCNGDGCELSNGQSSEVTSDDLSLEMQQLASTLAMAHDWSFGSCSWDNMPLLTRSSF</sequence>
<dbReference type="GO" id="GO:0003677">
    <property type="term" value="F:DNA binding"/>
    <property type="evidence" value="ECO:0007669"/>
    <property type="project" value="UniProtKB-KW"/>
</dbReference>
<dbReference type="PANTHER" id="PTHR47995:SF18">
    <property type="entry name" value="TRANSCRIPTION FACTOR MYB65"/>
    <property type="match status" value="1"/>
</dbReference>
<dbReference type="Pfam" id="PF00249">
    <property type="entry name" value="Myb_DNA-binding"/>
    <property type="match status" value="2"/>
</dbReference>
<dbReference type="EMBL" id="JADCNM010000005">
    <property type="protein sequence ID" value="KAG0483953.1"/>
    <property type="molecule type" value="Genomic_DNA"/>
</dbReference>
<dbReference type="PROSITE" id="PS51294">
    <property type="entry name" value="HTH_MYB"/>
    <property type="match status" value="2"/>
</dbReference>
<dbReference type="InterPro" id="IPR017930">
    <property type="entry name" value="Myb_dom"/>
</dbReference>
<dbReference type="Proteomes" id="UP000639772">
    <property type="component" value="Unassembled WGS sequence"/>
</dbReference>
<dbReference type="InterPro" id="IPR009057">
    <property type="entry name" value="Homeodomain-like_sf"/>
</dbReference>
<dbReference type="PANTHER" id="PTHR47995">
    <property type="entry name" value="TRANSCRIPTION FACTOR MYB33-RELATED"/>
    <property type="match status" value="1"/>
</dbReference>
<dbReference type="FunFam" id="1.10.10.60:FF:000119">
    <property type="entry name" value="Transcription factor GAMYB"/>
    <property type="match status" value="1"/>
</dbReference>
<dbReference type="OrthoDB" id="2143914at2759"/>
<proteinExistence type="predicted"/>
<evidence type="ECO:0000256" key="3">
    <source>
        <dbReference type="ARBA" id="ARBA00022782"/>
    </source>
</evidence>
<gene>
    <name evidence="14" type="ORF">HPP92_012037</name>
</gene>
<reference evidence="14 15" key="1">
    <citation type="journal article" date="2020" name="Nat. Food">
        <title>A phased Vanilla planifolia genome enables genetic improvement of flavour and production.</title>
        <authorList>
            <person name="Hasing T."/>
            <person name="Tang H."/>
            <person name="Brym M."/>
            <person name="Khazi F."/>
            <person name="Huang T."/>
            <person name="Chambers A.H."/>
        </authorList>
    </citation>
    <scope>NUCLEOTIDE SEQUENCE [LARGE SCALE GENOMIC DNA]</scope>
    <source>
        <tissue evidence="14">Leaf</tissue>
    </source>
</reference>
<keyword evidence="8" id="KW-0804">Transcription</keyword>
<accession>A0A835V427</accession>
<comment type="subcellular location">
    <subcellularLocation>
        <location evidence="1">Nucleus</location>
    </subcellularLocation>
</comment>
<dbReference type="InterPro" id="IPR001005">
    <property type="entry name" value="SANT/Myb"/>
</dbReference>
<evidence type="ECO:0000256" key="10">
    <source>
        <dbReference type="ARBA" id="ARBA00071221"/>
    </source>
</evidence>
<feature type="domain" description="Myb-like" evidence="12">
    <location>
        <begin position="33"/>
        <end position="85"/>
    </location>
</feature>
<evidence type="ECO:0000256" key="2">
    <source>
        <dbReference type="ARBA" id="ARBA00022737"/>
    </source>
</evidence>
<keyword evidence="7" id="KW-0010">Activator</keyword>
<dbReference type="GO" id="GO:0009555">
    <property type="term" value="P:pollen development"/>
    <property type="evidence" value="ECO:0007669"/>
    <property type="project" value="UniProtKB-ARBA"/>
</dbReference>
<evidence type="ECO:0000313" key="15">
    <source>
        <dbReference type="Proteomes" id="UP000639772"/>
    </source>
</evidence>
<dbReference type="PROSITE" id="PS50090">
    <property type="entry name" value="MYB_LIKE"/>
    <property type="match status" value="2"/>
</dbReference>
<feature type="domain" description="HTH myb-type" evidence="13">
    <location>
        <begin position="36"/>
        <end position="85"/>
    </location>
</feature>
<keyword evidence="2" id="KW-0677">Repeat</keyword>